<dbReference type="Proteomes" id="UP000823775">
    <property type="component" value="Unassembled WGS sequence"/>
</dbReference>
<keyword evidence="4" id="KW-1185">Reference proteome</keyword>
<comment type="caution">
    <text evidence="3">The sequence shown here is derived from an EMBL/GenBank/DDBJ whole genome shotgun (WGS) entry which is preliminary data.</text>
</comment>
<dbReference type="PANTHER" id="PTHR31672">
    <property type="entry name" value="BNACNNG10540D PROTEIN"/>
    <property type="match status" value="1"/>
</dbReference>
<dbReference type="InterPro" id="IPR001810">
    <property type="entry name" value="F-box_dom"/>
</dbReference>
<feature type="domain" description="F-box" evidence="2">
    <location>
        <begin position="1"/>
        <end position="48"/>
    </location>
</feature>
<dbReference type="PANTHER" id="PTHR31672:SF13">
    <property type="entry name" value="F-BOX PROTEIN CPR30-LIKE"/>
    <property type="match status" value="1"/>
</dbReference>
<dbReference type="InterPro" id="IPR050796">
    <property type="entry name" value="SCF_F-box_component"/>
</dbReference>
<dbReference type="Gene3D" id="1.20.1280.50">
    <property type="match status" value="1"/>
</dbReference>
<name>A0ABS8TND3_DATST</name>
<feature type="signal peptide" evidence="1">
    <location>
        <begin position="1"/>
        <end position="24"/>
    </location>
</feature>
<protein>
    <recommendedName>
        <fullName evidence="2">F-box domain-containing protein</fullName>
    </recommendedName>
</protein>
<sequence length="133" mass="15098">MSDHIPNWLLPEILCMLLVESLLRFRCVSKQWYSLITSPHFISLFTSAASAPPLLLLPTSPPNLRKKKTMLLASQEMEAYDPERREFKDLDIHGWSESFFLRKYVESLVLLDGSSGAKVDPSIASESEEATEL</sequence>
<reference evidence="3 4" key="1">
    <citation type="journal article" date="2021" name="BMC Genomics">
        <title>Datura genome reveals duplications of psychoactive alkaloid biosynthetic genes and high mutation rate following tissue culture.</title>
        <authorList>
            <person name="Rajewski A."/>
            <person name="Carter-House D."/>
            <person name="Stajich J."/>
            <person name="Litt A."/>
        </authorList>
    </citation>
    <scope>NUCLEOTIDE SEQUENCE [LARGE SCALE GENOMIC DNA]</scope>
    <source>
        <strain evidence="3">AR-01</strain>
    </source>
</reference>
<evidence type="ECO:0000256" key="1">
    <source>
        <dbReference type="SAM" id="SignalP"/>
    </source>
</evidence>
<dbReference type="InterPro" id="IPR036047">
    <property type="entry name" value="F-box-like_dom_sf"/>
</dbReference>
<dbReference type="Pfam" id="PF00646">
    <property type="entry name" value="F-box"/>
    <property type="match status" value="1"/>
</dbReference>
<dbReference type="SUPFAM" id="SSF81383">
    <property type="entry name" value="F-box domain"/>
    <property type="match status" value="1"/>
</dbReference>
<dbReference type="EMBL" id="JACEIK010001910">
    <property type="protein sequence ID" value="MCD7473045.1"/>
    <property type="molecule type" value="Genomic_DNA"/>
</dbReference>
<keyword evidence="1" id="KW-0732">Signal</keyword>
<evidence type="ECO:0000313" key="3">
    <source>
        <dbReference type="EMBL" id="MCD7473045.1"/>
    </source>
</evidence>
<gene>
    <name evidence="3" type="ORF">HAX54_014623</name>
</gene>
<feature type="chain" id="PRO_5045719785" description="F-box domain-containing protein" evidence="1">
    <location>
        <begin position="25"/>
        <end position="133"/>
    </location>
</feature>
<evidence type="ECO:0000259" key="2">
    <source>
        <dbReference type="PROSITE" id="PS50181"/>
    </source>
</evidence>
<organism evidence="3 4">
    <name type="scientific">Datura stramonium</name>
    <name type="common">Jimsonweed</name>
    <name type="synonym">Common thornapple</name>
    <dbReference type="NCBI Taxonomy" id="4076"/>
    <lineage>
        <taxon>Eukaryota</taxon>
        <taxon>Viridiplantae</taxon>
        <taxon>Streptophyta</taxon>
        <taxon>Embryophyta</taxon>
        <taxon>Tracheophyta</taxon>
        <taxon>Spermatophyta</taxon>
        <taxon>Magnoliopsida</taxon>
        <taxon>eudicotyledons</taxon>
        <taxon>Gunneridae</taxon>
        <taxon>Pentapetalae</taxon>
        <taxon>asterids</taxon>
        <taxon>lamiids</taxon>
        <taxon>Solanales</taxon>
        <taxon>Solanaceae</taxon>
        <taxon>Solanoideae</taxon>
        <taxon>Datureae</taxon>
        <taxon>Datura</taxon>
    </lineage>
</organism>
<evidence type="ECO:0000313" key="4">
    <source>
        <dbReference type="Proteomes" id="UP000823775"/>
    </source>
</evidence>
<proteinExistence type="predicted"/>
<accession>A0ABS8TND3</accession>
<dbReference type="PROSITE" id="PS50181">
    <property type="entry name" value="FBOX"/>
    <property type="match status" value="1"/>
</dbReference>